<accession>A0A0A9A2H4</accession>
<evidence type="ECO:0000313" key="2">
    <source>
        <dbReference type="EMBL" id="JAD45301.1"/>
    </source>
</evidence>
<protein>
    <submittedName>
        <fullName evidence="2">Uncharacterized protein</fullName>
    </submittedName>
</protein>
<feature type="compositionally biased region" description="Low complexity" evidence="1">
    <location>
        <begin position="1"/>
        <end position="20"/>
    </location>
</feature>
<dbReference type="EMBL" id="GBRH01252594">
    <property type="protein sequence ID" value="JAD45301.1"/>
    <property type="molecule type" value="Transcribed_RNA"/>
</dbReference>
<organism evidence="2">
    <name type="scientific">Arundo donax</name>
    <name type="common">Giant reed</name>
    <name type="synonym">Donax arundinaceus</name>
    <dbReference type="NCBI Taxonomy" id="35708"/>
    <lineage>
        <taxon>Eukaryota</taxon>
        <taxon>Viridiplantae</taxon>
        <taxon>Streptophyta</taxon>
        <taxon>Embryophyta</taxon>
        <taxon>Tracheophyta</taxon>
        <taxon>Spermatophyta</taxon>
        <taxon>Magnoliopsida</taxon>
        <taxon>Liliopsida</taxon>
        <taxon>Poales</taxon>
        <taxon>Poaceae</taxon>
        <taxon>PACMAD clade</taxon>
        <taxon>Arundinoideae</taxon>
        <taxon>Arundineae</taxon>
        <taxon>Arundo</taxon>
    </lineage>
</organism>
<name>A0A0A9A2H4_ARUDO</name>
<feature type="region of interest" description="Disordered" evidence="1">
    <location>
        <begin position="1"/>
        <end position="28"/>
    </location>
</feature>
<reference evidence="2" key="1">
    <citation type="submission" date="2014-09" db="EMBL/GenBank/DDBJ databases">
        <authorList>
            <person name="Magalhaes I.L.F."/>
            <person name="Oliveira U."/>
            <person name="Santos F.R."/>
            <person name="Vidigal T.H.D.A."/>
            <person name="Brescovit A.D."/>
            <person name="Santos A.J."/>
        </authorList>
    </citation>
    <scope>NUCLEOTIDE SEQUENCE</scope>
    <source>
        <tissue evidence="2">Shoot tissue taken approximately 20 cm above the soil surface</tissue>
    </source>
</reference>
<proteinExistence type="predicted"/>
<evidence type="ECO:0000256" key="1">
    <source>
        <dbReference type="SAM" id="MobiDB-lite"/>
    </source>
</evidence>
<sequence>MPRCMSTNRSTSNTTVSGVGLPRILVSE</sequence>
<dbReference type="AlphaFoldDB" id="A0A0A9A2H4"/>
<reference evidence="2" key="2">
    <citation type="journal article" date="2015" name="Data Brief">
        <title>Shoot transcriptome of the giant reed, Arundo donax.</title>
        <authorList>
            <person name="Barrero R.A."/>
            <person name="Guerrero F.D."/>
            <person name="Moolhuijzen P."/>
            <person name="Goolsby J.A."/>
            <person name="Tidwell J."/>
            <person name="Bellgard S.E."/>
            <person name="Bellgard M.I."/>
        </authorList>
    </citation>
    <scope>NUCLEOTIDE SEQUENCE</scope>
    <source>
        <tissue evidence="2">Shoot tissue taken approximately 20 cm above the soil surface</tissue>
    </source>
</reference>